<dbReference type="OrthoDB" id="9811476at2"/>
<dbReference type="GO" id="GO:0006567">
    <property type="term" value="P:L-threonine catabolic process"/>
    <property type="evidence" value="ECO:0007669"/>
    <property type="project" value="InterPro"/>
</dbReference>
<dbReference type="InterPro" id="IPR005789">
    <property type="entry name" value="Thr_deHydtase_catblc"/>
</dbReference>
<evidence type="ECO:0000256" key="2">
    <source>
        <dbReference type="ARBA" id="ARBA00004810"/>
    </source>
</evidence>
<comment type="pathway">
    <text evidence="2">Amino-acid biosynthesis; L-isoleucine biosynthesis; 2-oxobutanoate from L-threonine: step 1/1.</text>
</comment>
<dbReference type="GO" id="GO:0006565">
    <property type="term" value="P:L-serine catabolic process"/>
    <property type="evidence" value="ECO:0007669"/>
    <property type="project" value="TreeGrafter"/>
</dbReference>
<dbReference type="Pfam" id="PF00291">
    <property type="entry name" value="PALP"/>
    <property type="match status" value="1"/>
</dbReference>
<dbReference type="InterPro" id="IPR002912">
    <property type="entry name" value="ACT_dom"/>
</dbReference>
<evidence type="ECO:0000256" key="7">
    <source>
        <dbReference type="ARBA" id="ARBA00049406"/>
    </source>
</evidence>
<dbReference type="Proteomes" id="UP000199409">
    <property type="component" value="Unassembled WGS sequence"/>
</dbReference>
<name>A0A1H4E469_9BACT</name>
<evidence type="ECO:0000313" key="9">
    <source>
        <dbReference type="EMBL" id="SEA79706.1"/>
    </source>
</evidence>
<dbReference type="CDD" id="cd01562">
    <property type="entry name" value="Thr-dehyd"/>
    <property type="match status" value="1"/>
</dbReference>
<comment type="similarity">
    <text evidence="3">Belongs to the serine/threonine dehydratase family.</text>
</comment>
<dbReference type="GO" id="GO:0030170">
    <property type="term" value="F:pyridoxal phosphate binding"/>
    <property type="evidence" value="ECO:0007669"/>
    <property type="project" value="InterPro"/>
</dbReference>
<dbReference type="GO" id="GO:0003941">
    <property type="term" value="F:L-serine ammonia-lyase activity"/>
    <property type="evidence" value="ECO:0007669"/>
    <property type="project" value="UniProtKB-EC"/>
</dbReference>
<dbReference type="CDD" id="cd04886">
    <property type="entry name" value="ACT_ThrD-II-like"/>
    <property type="match status" value="1"/>
</dbReference>
<evidence type="ECO:0000256" key="4">
    <source>
        <dbReference type="ARBA" id="ARBA00022624"/>
    </source>
</evidence>
<dbReference type="UniPathway" id="UPA00047">
    <property type="reaction ID" value="UER00054"/>
</dbReference>
<dbReference type="EMBL" id="FNQN01000013">
    <property type="protein sequence ID" value="SEA79706.1"/>
    <property type="molecule type" value="Genomic_DNA"/>
</dbReference>
<protein>
    <submittedName>
        <fullName evidence="9">L-threonine ammonia-lyase</fullName>
    </submittedName>
</protein>
<sequence>MLTPQMIDEAALGLKGVVRPTEIIHSPFYSKMLGAPLYFKCENHQYTGSFKIRGAYNFLSKRPVEQLANGIITASGGNHGKGVASAALSLKCPCRVIMPDGTPLSKELATLQYGAAVELYGDTHEEAESYARQLAEKDNLLYVPAFDHELVMAGQGTIGLEILQELPTIESLFVPVGGGGLIAGIATAIKAVKPGVRIIGVEAAGVASASLARRNGYPKSISTRTHSFAEEVAVKKIGELTFPIIEHYVDEIITVDEESITRAIVSLMEKSNLVVEGAGAVSLAALIYGFRKVRKENTLCLLSGGNLDIHNLARVVEKGLLTEGRYLQLRLEIADIPGALAHLTHILSELKANIFQVSHDRHKSSLPLGEAEVLLDLETRGAEHIQEILMRLEDERYRPEVIS</sequence>
<dbReference type="Gene3D" id="3.40.50.1100">
    <property type="match status" value="2"/>
</dbReference>
<dbReference type="InterPro" id="IPR036052">
    <property type="entry name" value="TrpB-like_PALP_sf"/>
</dbReference>
<feature type="domain" description="ACT" evidence="8">
    <location>
        <begin position="328"/>
        <end position="403"/>
    </location>
</feature>
<gene>
    <name evidence="9" type="ORF">SAMN05660420_03214</name>
</gene>
<dbReference type="PROSITE" id="PS51671">
    <property type="entry name" value="ACT"/>
    <property type="match status" value="1"/>
</dbReference>
<dbReference type="NCBIfam" id="TIGR01127">
    <property type="entry name" value="ilvA_1Cterm"/>
    <property type="match status" value="1"/>
</dbReference>
<keyword evidence="4" id="KW-0028">Amino-acid biosynthesis</keyword>
<dbReference type="InterPro" id="IPR001926">
    <property type="entry name" value="TrpB-like_PALP"/>
</dbReference>
<keyword evidence="6 9" id="KW-0456">Lyase</keyword>
<comment type="catalytic activity">
    <reaction evidence="7">
        <text>L-serine = pyruvate + NH4(+)</text>
        <dbReference type="Rhea" id="RHEA:19169"/>
        <dbReference type="ChEBI" id="CHEBI:15361"/>
        <dbReference type="ChEBI" id="CHEBI:28938"/>
        <dbReference type="ChEBI" id="CHEBI:33384"/>
        <dbReference type="EC" id="4.3.1.17"/>
    </reaction>
</comment>
<dbReference type="Gene3D" id="3.30.70.260">
    <property type="match status" value="1"/>
</dbReference>
<organism evidence="9 10">
    <name type="scientific">Desulfuromusa kysingii</name>
    <dbReference type="NCBI Taxonomy" id="37625"/>
    <lineage>
        <taxon>Bacteria</taxon>
        <taxon>Pseudomonadati</taxon>
        <taxon>Thermodesulfobacteriota</taxon>
        <taxon>Desulfuromonadia</taxon>
        <taxon>Desulfuromonadales</taxon>
        <taxon>Geopsychrobacteraceae</taxon>
        <taxon>Desulfuromusa</taxon>
    </lineage>
</organism>
<evidence type="ECO:0000256" key="3">
    <source>
        <dbReference type="ARBA" id="ARBA00010869"/>
    </source>
</evidence>
<dbReference type="GO" id="GO:0009097">
    <property type="term" value="P:isoleucine biosynthetic process"/>
    <property type="evidence" value="ECO:0007669"/>
    <property type="project" value="UniProtKB-UniPathway"/>
</dbReference>
<dbReference type="InterPro" id="IPR050147">
    <property type="entry name" value="Ser/Thr_Dehydratase"/>
</dbReference>
<reference evidence="9 10" key="1">
    <citation type="submission" date="2016-10" db="EMBL/GenBank/DDBJ databases">
        <authorList>
            <person name="de Groot N.N."/>
        </authorList>
    </citation>
    <scope>NUCLEOTIDE SEQUENCE [LARGE SCALE GENOMIC DNA]</scope>
    <source>
        <strain evidence="9 10">DSM 7343</strain>
    </source>
</reference>
<dbReference type="SUPFAM" id="SSF55021">
    <property type="entry name" value="ACT-like"/>
    <property type="match status" value="1"/>
</dbReference>
<dbReference type="PROSITE" id="PS00165">
    <property type="entry name" value="DEHYDRATASE_SER_THR"/>
    <property type="match status" value="1"/>
</dbReference>
<evidence type="ECO:0000259" key="8">
    <source>
        <dbReference type="PROSITE" id="PS51671"/>
    </source>
</evidence>
<proteinExistence type="inferred from homology"/>
<evidence type="ECO:0000313" key="10">
    <source>
        <dbReference type="Proteomes" id="UP000199409"/>
    </source>
</evidence>
<dbReference type="RefSeq" id="WP_092350711.1">
    <property type="nucleotide sequence ID" value="NZ_FNQN01000013.1"/>
</dbReference>
<dbReference type="PANTHER" id="PTHR48078:SF6">
    <property type="entry name" value="L-THREONINE DEHYDRATASE CATABOLIC TDCB"/>
    <property type="match status" value="1"/>
</dbReference>
<dbReference type="InterPro" id="IPR044561">
    <property type="entry name" value="ACT_ThrD-II-like"/>
</dbReference>
<dbReference type="STRING" id="37625.SAMN05660420_03214"/>
<accession>A0A1H4E469</accession>
<dbReference type="PANTHER" id="PTHR48078">
    <property type="entry name" value="THREONINE DEHYDRATASE, MITOCHONDRIAL-RELATED"/>
    <property type="match status" value="1"/>
</dbReference>
<dbReference type="FunFam" id="3.40.50.1100:FF:000007">
    <property type="entry name" value="L-threonine dehydratase catabolic TdcB"/>
    <property type="match status" value="1"/>
</dbReference>
<evidence type="ECO:0000256" key="1">
    <source>
        <dbReference type="ARBA" id="ARBA00001933"/>
    </source>
</evidence>
<keyword evidence="5" id="KW-0663">Pyridoxal phosphate</keyword>
<dbReference type="GO" id="GO:0004794">
    <property type="term" value="F:threonine deaminase activity"/>
    <property type="evidence" value="ECO:0007669"/>
    <property type="project" value="InterPro"/>
</dbReference>
<dbReference type="AlphaFoldDB" id="A0A1H4E469"/>
<evidence type="ECO:0000256" key="5">
    <source>
        <dbReference type="ARBA" id="ARBA00022898"/>
    </source>
</evidence>
<comment type="cofactor">
    <cofactor evidence="1">
        <name>pyridoxal 5'-phosphate</name>
        <dbReference type="ChEBI" id="CHEBI:597326"/>
    </cofactor>
</comment>
<keyword evidence="4" id="KW-0100">Branched-chain amino acid biosynthesis</keyword>
<evidence type="ECO:0000256" key="6">
    <source>
        <dbReference type="ARBA" id="ARBA00023239"/>
    </source>
</evidence>
<dbReference type="SUPFAM" id="SSF53686">
    <property type="entry name" value="Tryptophan synthase beta subunit-like PLP-dependent enzymes"/>
    <property type="match status" value="1"/>
</dbReference>
<dbReference type="InterPro" id="IPR045865">
    <property type="entry name" value="ACT-like_dom_sf"/>
</dbReference>
<keyword evidence="10" id="KW-1185">Reference proteome</keyword>
<keyword evidence="4" id="KW-0412">Isoleucine biosynthesis</keyword>
<dbReference type="InterPro" id="IPR000634">
    <property type="entry name" value="Ser/Thr_deHydtase_PyrdxlP-BS"/>
</dbReference>